<dbReference type="Proteomes" id="UP000694850">
    <property type="component" value="Unplaced"/>
</dbReference>
<accession>A0AC54Z2P7</accession>
<protein>
    <submittedName>
        <fullName evidence="2">RB-associated KRAB zinc finger protein</fullName>
    </submittedName>
</protein>
<dbReference type="RefSeq" id="XP_042637061.1">
    <property type="nucleotide sequence ID" value="XM_042781127.1"/>
</dbReference>
<gene>
    <name evidence="2" type="primary">LOC103198609</name>
</gene>
<proteinExistence type="predicted"/>
<evidence type="ECO:0000313" key="2">
    <source>
        <dbReference type="RefSeq" id="XP_042637061.1"/>
    </source>
</evidence>
<sequence>MNSSQEPVSFKDVAVNFTQEEWQHLDCDEKTMYRDVMLENYSHLVTLGFDVTKPDVIIKLEQGEEPWIAEGECPCQSCPVNGGAQSSA</sequence>
<name>A0AC54Z2P7_ORYAF</name>
<keyword evidence="1" id="KW-1185">Reference proteome</keyword>
<reference evidence="2" key="1">
    <citation type="submission" date="2025-08" db="UniProtKB">
        <authorList>
            <consortium name="RefSeq"/>
        </authorList>
    </citation>
    <scope>IDENTIFICATION</scope>
</reference>
<evidence type="ECO:0000313" key="1">
    <source>
        <dbReference type="Proteomes" id="UP000694850"/>
    </source>
</evidence>
<organism evidence="1 2">
    <name type="scientific">Orycteropus afer afer</name>
    <dbReference type="NCBI Taxonomy" id="1230840"/>
    <lineage>
        <taxon>Eukaryota</taxon>
        <taxon>Metazoa</taxon>
        <taxon>Chordata</taxon>
        <taxon>Craniata</taxon>
        <taxon>Vertebrata</taxon>
        <taxon>Euteleostomi</taxon>
        <taxon>Mammalia</taxon>
        <taxon>Eutheria</taxon>
        <taxon>Afrotheria</taxon>
        <taxon>Tubulidentata</taxon>
        <taxon>Orycteropodidae</taxon>
        <taxon>Orycteropus</taxon>
    </lineage>
</organism>